<feature type="chain" id="PRO_5019290237" evidence="2">
    <location>
        <begin position="26"/>
        <end position="172"/>
    </location>
</feature>
<evidence type="ECO:0000256" key="1">
    <source>
        <dbReference type="SAM" id="MobiDB-lite"/>
    </source>
</evidence>
<name>A0A420HA52_9PEZI</name>
<comment type="caution">
    <text evidence="3">The sequence shown here is derived from an EMBL/GenBank/DDBJ whole genome shotgun (WGS) entry which is preliminary data.</text>
</comment>
<evidence type="ECO:0000313" key="3">
    <source>
        <dbReference type="EMBL" id="RKF54291.1"/>
    </source>
</evidence>
<dbReference type="AlphaFoldDB" id="A0A420HA52"/>
<accession>A0A420HA52</accession>
<reference evidence="3 4" key="1">
    <citation type="journal article" date="2018" name="BMC Genomics">
        <title>Comparative genome analyses reveal sequence features reflecting distinct modes of host-adaptation between dicot and monocot powdery mildew.</title>
        <authorList>
            <person name="Wu Y."/>
            <person name="Ma X."/>
            <person name="Pan Z."/>
            <person name="Kale S.D."/>
            <person name="Song Y."/>
            <person name="King H."/>
            <person name="Zhang Q."/>
            <person name="Presley C."/>
            <person name="Deng X."/>
            <person name="Wei C.I."/>
            <person name="Xiao S."/>
        </authorList>
    </citation>
    <scope>NUCLEOTIDE SEQUENCE [LARGE SCALE GENOMIC DNA]</scope>
    <source>
        <strain evidence="3">UMSG2</strain>
    </source>
</reference>
<evidence type="ECO:0000256" key="2">
    <source>
        <dbReference type="SAM" id="SignalP"/>
    </source>
</evidence>
<dbReference type="Proteomes" id="UP000286134">
    <property type="component" value="Unassembled WGS sequence"/>
</dbReference>
<organism evidence="3 4">
    <name type="scientific">Erysiphe neolycopersici</name>
    <dbReference type="NCBI Taxonomy" id="212602"/>
    <lineage>
        <taxon>Eukaryota</taxon>
        <taxon>Fungi</taxon>
        <taxon>Dikarya</taxon>
        <taxon>Ascomycota</taxon>
        <taxon>Pezizomycotina</taxon>
        <taxon>Leotiomycetes</taxon>
        <taxon>Erysiphales</taxon>
        <taxon>Erysiphaceae</taxon>
        <taxon>Erysiphe</taxon>
    </lineage>
</organism>
<feature type="region of interest" description="Disordered" evidence="1">
    <location>
        <begin position="86"/>
        <end position="172"/>
    </location>
</feature>
<protein>
    <submittedName>
        <fullName evidence="3">Uncharacterized protein</fullName>
    </submittedName>
</protein>
<gene>
    <name evidence="3" type="ORF">OnM2_099036</name>
</gene>
<feature type="signal peptide" evidence="2">
    <location>
        <begin position="1"/>
        <end position="25"/>
    </location>
</feature>
<dbReference type="OrthoDB" id="3599872at2759"/>
<evidence type="ECO:0000313" key="4">
    <source>
        <dbReference type="Proteomes" id="UP000286134"/>
    </source>
</evidence>
<keyword evidence="4" id="KW-1185">Reference proteome</keyword>
<feature type="compositionally biased region" description="Basic and acidic residues" evidence="1">
    <location>
        <begin position="155"/>
        <end position="166"/>
    </location>
</feature>
<proteinExistence type="predicted"/>
<dbReference type="EMBL" id="MCFK01009902">
    <property type="protein sequence ID" value="RKF54291.1"/>
    <property type="molecule type" value="Genomic_DNA"/>
</dbReference>
<feature type="compositionally biased region" description="Acidic residues" evidence="1">
    <location>
        <begin position="97"/>
        <end position="107"/>
    </location>
</feature>
<sequence>MPSLSTVWVSSLLLIWSCIIRQSVASPMQLHVRRDNIASLNARSPVADGEIHPRFAAALFGGLATTVVGNALGGAISPMFAKFGEKLSTGKTQPEPIPEEDQTEEAPAEVPAEKPATQAKASKAQLAAEETEDSSSVNQSSAEETEKLYNSSKSSKSEKKDKLKELELEEDE</sequence>
<keyword evidence="2" id="KW-0732">Signal</keyword>